<dbReference type="InterPro" id="IPR001810">
    <property type="entry name" value="F-box_dom"/>
</dbReference>
<evidence type="ECO:0000259" key="1">
    <source>
        <dbReference type="PROSITE" id="PS50181"/>
    </source>
</evidence>
<dbReference type="InterPro" id="IPR036047">
    <property type="entry name" value="F-box-like_dom_sf"/>
</dbReference>
<dbReference type="Pfam" id="PF00646">
    <property type="entry name" value="F-box"/>
    <property type="match status" value="1"/>
</dbReference>
<feature type="domain" description="F-box" evidence="1">
    <location>
        <begin position="1"/>
        <end position="50"/>
    </location>
</feature>
<dbReference type="PROSITE" id="PS50181">
    <property type="entry name" value="FBOX"/>
    <property type="match status" value="1"/>
</dbReference>
<organism evidence="2 3">
    <name type="scientific">Meloidogyne enterolobii</name>
    <name type="common">Root-knot nematode worm</name>
    <name type="synonym">Meloidogyne mayaguensis</name>
    <dbReference type="NCBI Taxonomy" id="390850"/>
    <lineage>
        <taxon>Eukaryota</taxon>
        <taxon>Metazoa</taxon>
        <taxon>Ecdysozoa</taxon>
        <taxon>Nematoda</taxon>
        <taxon>Chromadorea</taxon>
        <taxon>Rhabditida</taxon>
        <taxon>Tylenchina</taxon>
        <taxon>Tylenchomorpha</taxon>
        <taxon>Tylenchoidea</taxon>
        <taxon>Meloidogynidae</taxon>
        <taxon>Meloidogyninae</taxon>
        <taxon>Meloidogyne</taxon>
    </lineage>
</organism>
<reference evidence="2 3" key="1">
    <citation type="submission" date="2020-08" db="EMBL/GenBank/DDBJ databases">
        <authorList>
            <person name="Koutsovoulos G."/>
            <person name="Danchin GJ E."/>
        </authorList>
    </citation>
    <scope>NUCLEOTIDE SEQUENCE [LARGE SCALE GENOMIC DNA]</scope>
</reference>
<dbReference type="EMBL" id="CAJEWN010000273">
    <property type="protein sequence ID" value="CAD2176335.1"/>
    <property type="molecule type" value="Genomic_DNA"/>
</dbReference>
<evidence type="ECO:0000313" key="3">
    <source>
        <dbReference type="Proteomes" id="UP000580250"/>
    </source>
</evidence>
<evidence type="ECO:0000313" key="2">
    <source>
        <dbReference type="EMBL" id="CAD2176335.1"/>
    </source>
</evidence>
<name>A0A6V7VMX4_MELEN</name>
<dbReference type="AlphaFoldDB" id="A0A6V7VMX4"/>
<comment type="caution">
    <text evidence="2">The sequence shown here is derived from an EMBL/GenBank/DDBJ whole genome shotgun (WGS) entry which is preliminary data.</text>
</comment>
<dbReference type="Proteomes" id="UP000580250">
    <property type="component" value="Unassembled WGS sequence"/>
</dbReference>
<sequence>MFSLPTEVQLDVLKFLDFNQLFSVKQTNFYLRNLINEYEGGLARKKFYNLCLVTFM</sequence>
<gene>
    <name evidence="2" type="ORF">MENT_LOCUS28135</name>
</gene>
<protein>
    <recommendedName>
        <fullName evidence="1">F-box domain-containing protein</fullName>
    </recommendedName>
</protein>
<dbReference type="Gene3D" id="1.20.1280.50">
    <property type="match status" value="1"/>
</dbReference>
<dbReference type="SUPFAM" id="SSF81383">
    <property type="entry name" value="F-box domain"/>
    <property type="match status" value="1"/>
</dbReference>
<dbReference type="OrthoDB" id="5281164at2759"/>
<proteinExistence type="predicted"/>
<accession>A0A6V7VMX4</accession>